<keyword evidence="4" id="KW-0762">Sugar transport</keyword>
<gene>
    <name evidence="11" type="ORF">HXX76_007604</name>
</gene>
<dbReference type="InterPro" id="IPR004316">
    <property type="entry name" value="SWEET_rpt"/>
</dbReference>
<evidence type="ECO:0000256" key="4">
    <source>
        <dbReference type="ARBA" id="ARBA00022597"/>
    </source>
</evidence>
<feature type="transmembrane region" description="Helical" evidence="10">
    <location>
        <begin position="109"/>
        <end position="129"/>
    </location>
</feature>
<dbReference type="PANTHER" id="PTHR10791">
    <property type="entry name" value="RAG1-ACTIVATING PROTEIN 1"/>
    <property type="match status" value="1"/>
</dbReference>
<keyword evidence="6" id="KW-0677">Repeat</keyword>
<feature type="transmembrane region" description="Helical" evidence="10">
    <location>
        <begin position="141"/>
        <end position="161"/>
    </location>
</feature>
<keyword evidence="5 10" id="KW-0812">Transmembrane</keyword>
<name>A0A835W2J4_CHLIN</name>
<feature type="compositionally biased region" description="Low complexity" evidence="9">
    <location>
        <begin position="301"/>
        <end position="313"/>
    </location>
</feature>
<evidence type="ECO:0000313" key="12">
    <source>
        <dbReference type="Proteomes" id="UP000650467"/>
    </source>
</evidence>
<dbReference type="Pfam" id="PF03083">
    <property type="entry name" value="MtN3_slv"/>
    <property type="match status" value="2"/>
</dbReference>
<feature type="transmembrane region" description="Helical" evidence="10">
    <location>
        <begin position="47"/>
        <end position="69"/>
    </location>
</feature>
<reference evidence="11" key="1">
    <citation type="journal article" date="2020" name="bioRxiv">
        <title>Comparative genomics of Chlamydomonas.</title>
        <authorList>
            <person name="Craig R.J."/>
            <person name="Hasan A.R."/>
            <person name="Ness R.W."/>
            <person name="Keightley P.D."/>
        </authorList>
    </citation>
    <scope>NUCLEOTIDE SEQUENCE</scope>
    <source>
        <strain evidence="11">SAG 7.73</strain>
    </source>
</reference>
<dbReference type="AlphaFoldDB" id="A0A835W2J4"/>
<feature type="region of interest" description="Disordered" evidence="9">
    <location>
        <begin position="276"/>
        <end position="367"/>
    </location>
</feature>
<evidence type="ECO:0008006" key="13">
    <source>
        <dbReference type="Google" id="ProtNLM"/>
    </source>
</evidence>
<evidence type="ECO:0000256" key="1">
    <source>
        <dbReference type="ARBA" id="ARBA00004127"/>
    </source>
</evidence>
<protein>
    <recommendedName>
        <fullName evidence="13">Bidirectional sugar transporter SWEET</fullName>
    </recommendedName>
</protein>
<dbReference type="GO" id="GO:0016020">
    <property type="term" value="C:membrane"/>
    <property type="evidence" value="ECO:0007669"/>
    <property type="project" value="InterPro"/>
</dbReference>
<feature type="compositionally biased region" description="Gly residues" evidence="9">
    <location>
        <begin position="276"/>
        <end position="285"/>
    </location>
</feature>
<evidence type="ECO:0000256" key="2">
    <source>
        <dbReference type="ARBA" id="ARBA00007809"/>
    </source>
</evidence>
<evidence type="ECO:0000256" key="8">
    <source>
        <dbReference type="ARBA" id="ARBA00023136"/>
    </source>
</evidence>
<organism evidence="11 12">
    <name type="scientific">Chlamydomonas incerta</name>
    <dbReference type="NCBI Taxonomy" id="51695"/>
    <lineage>
        <taxon>Eukaryota</taxon>
        <taxon>Viridiplantae</taxon>
        <taxon>Chlorophyta</taxon>
        <taxon>core chlorophytes</taxon>
        <taxon>Chlorophyceae</taxon>
        <taxon>CS clade</taxon>
        <taxon>Chlamydomonadales</taxon>
        <taxon>Chlamydomonadaceae</taxon>
        <taxon>Chlamydomonas</taxon>
    </lineage>
</organism>
<dbReference type="Proteomes" id="UP000650467">
    <property type="component" value="Unassembled WGS sequence"/>
</dbReference>
<keyword evidence="7 10" id="KW-1133">Transmembrane helix</keyword>
<evidence type="ECO:0000256" key="7">
    <source>
        <dbReference type="ARBA" id="ARBA00022989"/>
    </source>
</evidence>
<feature type="compositionally biased region" description="Gly residues" evidence="9">
    <location>
        <begin position="354"/>
        <end position="367"/>
    </location>
</feature>
<evidence type="ECO:0000313" key="11">
    <source>
        <dbReference type="EMBL" id="KAG2434714.1"/>
    </source>
</evidence>
<dbReference type="InterPro" id="IPR047664">
    <property type="entry name" value="SWEET"/>
</dbReference>
<dbReference type="EMBL" id="JAEHOC010000016">
    <property type="protein sequence ID" value="KAG2434714.1"/>
    <property type="molecule type" value="Genomic_DNA"/>
</dbReference>
<keyword evidence="8 10" id="KW-0472">Membrane</keyword>
<keyword evidence="3" id="KW-0813">Transport</keyword>
<evidence type="ECO:0000256" key="9">
    <source>
        <dbReference type="SAM" id="MobiDB-lite"/>
    </source>
</evidence>
<dbReference type="Gene3D" id="1.20.1280.290">
    <property type="match status" value="2"/>
</dbReference>
<evidence type="ECO:0000256" key="3">
    <source>
        <dbReference type="ARBA" id="ARBA00022448"/>
    </source>
</evidence>
<evidence type="ECO:0000256" key="5">
    <source>
        <dbReference type="ARBA" id="ARBA00022692"/>
    </source>
</evidence>
<dbReference type="GO" id="GO:0012505">
    <property type="term" value="C:endomembrane system"/>
    <property type="evidence" value="ECO:0007669"/>
    <property type="project" value="UniProtKB-SubCell"/>
</dbReference>
<dbReference type="GO" id="GO:0051119">
    <property type="term" value="F:sugar transmembrane transporter activity"/>
    <property type="evidence" value="ECO:0007669"/>
    <property type="project" value="InterPro"/>
</dbReference>
<comment type="similarity">
    <text evidence="2">Belongs to the SWEET sugar transporter family.</text>
</comment>
<dbReference type="PANTHER" id="PTHR10791:SF224">
    <property type="entry name" value="SUGAR TRANSPORTER SWEET"/>
    <property type="match status" value="1"/>
</dbReference>
<accession>A0A835W2J4</accession>
<feature type="compositionally biased region" description="Low complexity" evidence="9">
    <location>
        <begin position="333"/>
        <end position="353"/>
    </location>
</feature>
<feature type="transmembrane region" description="Helical" evidence="10">
    <location>
        <begin position="167"/>
        <end position="184"/>
    </location>
</feature>
<comment type="caution">
    <text evidence="11">The sequence shown here is derived from an EMBL/GenBank/DDBJ whole genome shotgun (WGS) entry which is preliminary data.</text>
</comment>
<feature type="transmembrane region" description="Helical" evidence="10">
    <location>
        <begin position="81"/>
        <end position="103"/>
    </location>
</feature>
<dbReference type="OrthoDB" id="409725at2759"/>
<evidence type="ECO:0000256" key="10">
    <source>
        <dbReference type="SAM" id="Phobius"/>
    </source>
</evidence>
<comment type="subcellular location">
    <subcellularLocation>
        <location evidence="1">Endomembrane system</location>
        <topology evidence="1">Multi-pass membrane protein</topology>
    </subcellularLocation>
</comment>
<keyword evidence="12" id="KW-1185">Reference proteome</keyword>
<evidence type="ECO:0000256" key="6">
    <source>
        <dbReference type="ARBA" id="ARBA00022737"/>
    </source>
</evidence>
<sequence>MLLSPFPAVLRLRAAGRLGDTNPLPYPMTVVNAAGWVAYGYATANPYIFPANVVGFLAGVFFTFTAFACATKQVQDRITAIMVAASAHYILLGLIGCFALSPAEATRMWGTSAVVILMLYYFVPLSTMVQIVRTRNAASIYPPLAVTAIANGLMWTIYGFAVMDINLWLPNLFGSVIGVIQLLLRLMYGAKPTGSAAAVAGGGSLAAGAGATAEDEETAAFAKTGVEPSGAAGQDRPHSGTRLLGASGVGLSCEISAAAAAVNGADRSVDCRIAGNGSGDGGGGSSSRFGSSGTGGGGTSGSSSSAFDGVVSRGPMAPPCMAPELEPAGDQEGGAAMAENGAGTAQQAAAADGRMGGGASGSASGGG</sequence>
<proteinExistence type="inferred from homology"/>